<evidence type="ECO:0000256" key="14">
    <source>
        <dbReference type="ARBA" id="ARBA00022824"/>
    </source>
</evidence>
<dbReference type="Gene3D" id="3.30.40.10">
    <property type="entry name" value="Zinc/RING finger domain, C3HC4 (zinc finger)"/>
    <property type="match status" value="1"/>
</dbReference>
<dbReference type="GO" id="GO:0008270">
    <property type="term" value="F:zinc ion binding"/>
    <property type="evidence" value="ECO:0007669"/>
    <property type="project" value="UniProtKB-KW"/>
</dbReference>
<evidence type="ECO:0000256" key="8">
    <source>
        <dbReference type="ARBA" id="ARBA00022679"/>
    </source>
</evidence>
<evidence type="ECO:0000256" key="4">
    <source>
        <dbReference type="ARBA" id="ARBA00004477"/>
    </source>
</evidence>
<comment type="catalytic activity">
    <reaction evidence="1">
        <text>S-ubiquitinyl-[E2 ubiquitin-conjugating enzyme]-L-cysteine + [acceptor protein]-L-lysine = [E2 ubiquitin-conjugating enzyme]-L-cysteine + N(6)-ubiquitinyl-[acceptor protein]-L-lysine.</text>
        <dbReference type="EC" id="2.3.2.27"/>
    </reaction>
</comment>
<sequence>MTTGDCCHLPGSLCDCSSSPAFSKVVEATGLGPPQYVAQVTSRDGRLLSTVIRALDTPSDCPFCRICHEGANGENLLSPCGCTGTLGACLRGAQDHLRLHSRLEAVGLIALTIALFTIYVLWTLVSFRYHCQLYSEWRKTNQKVRLKIREADGSEDPHHSLLATGLLKKVAEETPV</sequence>
<evidence type="ECO:0000313" key="26">
    <source>
        <dbReference type="Proteomes" id="UP000234681"/>
    </source>
</evidence>
<evidence type="ECO:0000313" key="25">
    <source>
        <dbReference type="EMBL" id="EDL86624.1"/>
    </source>
</evidence>
<evidence type="ECO:0000256" key="18">
    <source>
        <dbReference type="ARBA" id="ARBA00023228"/>
    </source>
</evidence>
<evidence type="ECO:0000256" key="22">
    <source>
        <dbReference type="ARBA" id="ARBA00043232"/>
    </source>
</evidence>
<dbReference type="Proteomes" id="UP000234681">
    <property type="component" value="Chromosome 7"/>
</dbReference>
<dbReference type="PANTHER" id="PTHR46065">
    <property type="entry name" value="E3 UBIQUITIN-PROTEIN LIGASE MARCH 2/3 FAMILY MEMBER"/>
    <property type="match status" value="1"/>
</dbReference>
<dbReference type="GO" id="GO:0006897">
    <property type="term" value="P:endocytosis"/>
    <property type="evidence" value="ECO:0007669"/>
    <property type="project" value="UniProtKB-KW"/>
</dbReference>
<evidence type="ECO:0000256" key="3">
    <source>
        <dbReference type="ARBA" id="ARBA00004337"/>
    </source>
</evidence>
<dbReference type="Pfam" id="PF12906">
    <property type="entry name" value="RINGv"/>
    <property type="match status" value="1"/>
</dbReference>
<organism evidence="25 26">
    <name type="scientific">Rattus norvegicus</name>
    <name type="common">Rat</name>
    <dbReference type="NCBI Taxonomy" id="10116"/>
    <lineage>
        <taxon>Eukaryota</taxon>
        <taxon>Metazoa</taxon>
        <taxon>Chordata</taxon>
        <taxon>Craniata</taxon>
        <taxon>Vertebrata</taxon>
        <taxon>Euteleostomi</taxon>
        <taxon>Mammalia</taxon>
        <taxon>Eutheria</taxon>
        <taxon>Euarchontoglires</taxon>
        <taxon>Glires</taxon>
        <taxon>Rodentia</taxon>
        <taxon>Myomorpha</taxon>
        <taxon>Muroidea</taxon>
        <taxon>Muridae</taxon>
        <taxon>Murinae</taxon>
        <taxon>Rattus</taxon>
    </lineage>
</organism>
<comment type="subcellular location">
    <subcellularLocation>
        <location evidence="4">Endoplasmic reticulum membrane</location>
        <topology evidence="4">Multi-pass membrane protein</topology>
    </subcellularLocation>
    <subcellularLocation>
        <location evidence="3">Endosome membrane</location>
        <topology evidence="3">Multi-pass membrane protein</topology>
    </subcellularLocation>
    <subcellularLocation>
        <location evidence="2">Lysosome membrane</location>
        <topology evidence="2">Multi-pass membrane protein</topology>
    </subcellularLocation>
</comment>
<reference evidence="25 26" key="1">
    <citation type="submission" date="2005-09" db="EMBL/GenBank/DDBJ databases">
        <authorList>
            <person name="Mural R.J."/>
            <person name="Li P.W."/>
            <person name="Adams M.D."/>
            <person name="Amanatides P.G."/>
            <person name="Baden-Tillson H."/>
            <person name="Barnstead M."/>
            <person name="Chin S.H."/>
            <person name="Dew I."/>
            <person name="Evans C.A."/>
            <person name="Ferriera S."/>
            <person name="Flanigan M."/>
            <person name="Fosler C."/>
            <person name="Glodek A."/>
            <person name="Gu Z."/>
            <person name="Holt R.A."/>
            <person name="Jennings D."/>
            <person name="Kraft C.L."/>
            <person name="Lu F."/>
            <person name="Nguyen T."/>
            <person name="Nusskern D.R."/>
            <person name="Pfannkoch C.M."/>
            <person name="Sitter C."/>
            <person name="Sutton G.G."/>
            <person name="Venter J.C."/>
            <person name="Wang Z."/>
            <person name="Woodage T."/>
            <person name="Zheng X.H."/>
            <person name="Zhong F."/>
        </authorList>
    </citation>
    <scope>NUCLEOTIDE SEQUENCE [LARGE SCALE GENOMIC DNA]</scope>
    <source>
        <strain>BN</strain>
        <strain evidence="26">Sprague-Dawley</strain>
    </source>
</reference>
<evidence type="ECO:0000256" key="2">
    <source>
        <dbReference type="ARBA" id="ARBA00004155"/>
    </source>
</evidence>
<evidence type="ECO:0000256" key="23">
    <source>
        <dbReference type="SAM" id="Phobius"/>
    </source>
</evidence>
<evidence type="ECO:0000256" key="15">
    <source>
        <dbReference type="ARBA" id="ARBA00022833"/>
    </source>
</evidence>
<evidence type="ECO:0000256" key="19">
    <source>
        <dbReference type="ARBA" id="ARBA00040156"/>
    </source>
</evidence>
<dbReference type="AlphaFoldDB" id="A6KQH6"/>
<dbReference type="PANTHER" id="PTHR46065:SF4">
    <property type="entry name" value="E3 UBIQUITIN-PROTEIN LIGASE MARCHF2"/>
    <property type="match status" value="1"/>
</dbReference>
<keyword evidence="9 23" id="KW-0812">Transmembrane</keyword>
<evidence type="ECO:0000256" key="10">
    <source>
        <dbReference type="ARBA" id="ARBA00022723"/>
    </source>
</evidence>
<keyword evidence="17 23" id="KW-0472">Membrane</keyword>
<dbReference type="InterPro" id="IPR013083">
    <property type="entry name" value="Znf_RING/FYVE/PHD"/>
</dbReference>
<evidence type="ECO:0000256" key="11">
    <source>
        <dbReference type="ARBA" id="ARBA00022753"/>
    </source>
</evidence>
<dbReference type="GO" id="GO:0005765">
    <property type="term" value="C:lysosomal membrane"/>
    <property type="evidence" value="ECO:0007669"/>
    <property type="project" value="UniProtKB-SubCell"/>
</dbReference>
<dbReference type="GO" id="GO:0010008">
    <property type="term" value="C:endosome membrane"/>
    <property type="evidence" value="ECO:0007669"/>
    <property type="project" value="UniProtKB-SubCell"/>
</dbReference>
<keyword evidence="18" id="KW-0458">Lysosome</keyword>
<evidence type="ECO:0000256" key="6">
    <source>
        <dbReference type="ARBA" id="ARBA00012483"/>
    </source>
</evidence>
<keyword evidence="10" id="KW-0479">Metal-binding</keyword>
<dbReference type="SMART" id="SM00744">
    <property type="entry name" value="RINGv"/>
    <property type="match status" value="1"/>
</dbReference>
<keyword evidence="15" id="KW-0862">Zinc</keyword>
<evidence type="ECO:0000256" key="16">
    <source>
        <dbReference type="ARBA" id="ARBA00022989"/>
    </source>
</evidence>
<dbReference type="InterPro" id="IPR011016">
    <property type="entry name" value="Znf_RING-CH"/>
</dbReference>
<keyword evidence="8" id="KW-0808">Transferase</keyword>
<keyword evidence="13" id="KW-0833">Ubl conjugation pathway</keyword>
<keyword evidence="16 23" id="KW-1133">Transmembrane helix</keyword>
<feature type="transmembrane region" description="Helical" evidence="23">
    <location>
        <begin position="105"/>
        <end position="125"/>
    </location>
</feature>
<evidence type="ECO:0000256" key="5">
    <source>
        <dbReference type="ARBA" id="ARBA00004906"/>
    </source>
</evidence>
<protein>
    <recommendedName>
        <fullName evidence="19">E3 ubiquitin-protein ligase MARCHF2</fullName>
        <ecNumber evidence="6">2.3.2.27</ecNumber>
    </recommendedName>
    <alternativeName>
        <fullName evidence="21">Membrane-associated RING finger protein 2</fullName>
    </alternativeName>
    <alternativeName>
        <fullName evidence="20">Membrane-associated RING-CH protein II</fullName>
    </alternativeName>
    <alternativeName>
        <fullName evidence="22">RING-type E3 ubiquitin transferase MARCHF2</fullName>
    </alternativeName>
</protein>
<proteinExistence type="predicted"/>
<keyword evidence="7" id="KW-0254">Endocytosis</keyword>
<keyword evidence="11" id="KW-0967">Endosome</keyword>
<dbReference type="EMBL" id="CH474088">
    <property type="protein sequence ID" value="EDL86624.1"/>
    <property type="molecule type" value="Genomic_DNA"/>
</dbReference>
<evidence type="ECO:0000256" key="20">
    <source>
        <dbReference type="ARBA" id="ARBA00042437"/>
    </source>
</evidence>
<comment type="pathway">
    <text evidence="5">Protein modification; protein ubiquitination.</text>
</comment>
<dbReference type="GO" id="GO:0061630">
    <property type="term" value="F:ubiquitin protein ligase activity"/>
    <property type="evidence" value="ECO:0007669"/>
    <property type="project" value="UniProtKB-EC"/>
</dbReference>
<keyword evidence="12" id="KW-0863">Zinc-finger</keyword>
<evidence type="ECO:0000256" key="13">
    <source>
        <dbReference type="ARBA" id="ARBA00022786"/>
    </source>
</evidence>
<gene>
    <name evidence="25" type="primary">March2</name>
    <name evidence="25" type="ORF">rCG_37563</name>
</gene>
<evidence type="ECO:0000256" key="17">
    <source>
        <dbReference type="ARBA" id="ARBA00023136"/>
    </source>
</evidence>
<feature type="domain" description="RING-CH-type" evidence="24">
    <location>
        <begin position="63"/>
        <end position="96"/>
    </location>
</feature>
<keyword evidence="14" id="KW-0256">Endoplasmic reticulum</keyword>
<evidence type="ECO:0000256" key="7">
    <source>
        <dbReference type="ARBA" id="ARBA00022583"/>
    </source>
</evidence>
<accession>A6KQH6</accession>
<evidence type="ECO:0000259" key="24">
    <source>
        <dbReference type="SMART" id="SM00744"/>
    </source>
</evidence>
<evidence type="ECO:0000256" key="1">
    <source>
        <dbReference type="ARBA" id="ARBA00000900"/>
    </source>
</evidence>
<dbReference type="GO" id="GO:0005789">
    <property type="term" value="C:endoplasmic reticulum membrane"/>
    <property type="evidence" value="ECO:0007669"/>
    <property type="project" value="UniProtKB-SubCell"/>
</dbReference>
<name>A6KQH6_RAT</name>
<evidence type="ECO:0000256" key="9">
    <source>
        <dbReference type="ARBA" id="ARBA00022692"/>
    </source>
</evidence>
<evidence type="ECO:0000256" key="12">
    <source>
        <dbReference type="ARBA" id="ARBA00022771"/>
    </source>
</evidence>
<dbReference type="EC" id="2.3.2.27" evidence="6"/>
<evidence type="ECO:0000256" key="21">
    <source>
        <dbReference type="ARBA" id="ARBA00043183"/>
    </source>
</evidence>